<dbReference type="EMBL" id="HBIB01029463">
    <property type="protein sequence ID" value="CAE0256932.1"/>
    <property type="molecule type" value="Transcribed_RNA"/>
</dbReference>
<name>A0A7S3G8Y3_9EUKA</name>
<dbReference type="AlphaFoldDB" id="A0A7S3G8Y3"/>
<keyword evidence="1" id="KW-0472">Membrane</keyword>
<keyword evidence="1" id="KW-0812">Transmembrane</keyword>
<sequence>MLVLGVGFVFGFPLGMMIWQGVFPSGDRWVYLLAQRFSTLKCTQRRKEKDTTLPSRGRHCAPTTFVSNQHGGNRASWSGVSLLFLLEGELRVWYWDVLLFYRRALFQLVFVFAPVGVTQQSLFAVLQLLFLILHVHHRPYSSRLANYTETMSYAILLVVNFLNFPSSIFTSVTLQQTSHSRDFLQALSRVQSVLSFAGLLLLAVVIAGVYGMEAWRVVASHTKRRKEHARDCKILCYFRKNKRSKQSQFALTSLEMGAEEAELAVIGGAKKKALAEDR</sequence>
<feature type="transmembrane region" description="Helical" evidence="1">
    <location>
        <begin position="153"/>
        <end position="174"/>
    </location>
</feature>
<evidence type="ECO:0000256" key="1">
    <source>
        <dbReference type="SAM" id="Phobius"/>
    </source>
</evidence>
<reference evidence="2" key="1">
    <citation type="submission" date="2021-01" db="EMBL/GenBank/DDBJ databases">
        <authorList>
            <person name="Corre E."/>
            <person name="Pelletier E."/>
            <person name="Niang G."/>
            <person name="Scheremetjew M."/>
            <person name="Finn R."/>
            <person name="Kale V."/>
            <person name="Holt S."/>
            <person name="Cochrane G."/>
            <person name="Meng A."/>
            <person name="Brown T."/>
            <person name="Cohen L."/>
        </authorList>
    </citation>
    <scope>NUCLEOTIDE SEQUENCE</scope>
    <source>
        <strain evidence="2">NIES-2562</strain>
    </source>
</reference>
<protein>
    <submittedName>
        <fullName evidence="2">Uncharacterized protein</fullName>
    </submittedName>
</protein>
<evidence type="ECO:0000313" key="2">
    <source>
        <dbReference type="EMBL" id="CAE0256932.1"/>
    </source>
</evidence>
<organism evidence="2">
    <name type="scientific">Palpitomonas bilix</name>
    <dbReference type="NCBI Taxonomy" id="652834"/>
    <lineage>
        <taxon>Eukaryota</taxon>
        <taxon>Eukaryota incertae sedis</taxon>
    </lineage>
</organism>
<gene>
    <name evidence="2" type="ORF">PBIL07802_LOCUS19189</name>
</gene>
<keyword evidence="1" id="KW-1133">Transmembrane helix</keyword>
<accession>A0A7S3G8Y3</accession>
<feature type="transmembrane region" description="Helical" evidence="1">
    <location>
        <begin position="104"/>
        <end position="133"/>
    </location>
</feature>
<proteinExistence type="predicted"/>
<feature type="transmembrane region" description="Helical" evidence="1">
    <location>
        <begin position="194"/>
        <end position="215"/>
    </location>
</feature>